<reference evidence="2 3" key="1">
    <citation type="submission" date="2022-07" db="EMBL/GenBank/DDBJ databases">
        <authorList>
            <person name="Criscuolo A."/>
        </authorList>
    </citation>
    <scope>NUCLEOTIDE SEQUENCE [LARGE SCALE GENOMIC DNA]</scope>
    <source>
        <strain evidence="3">CIP 111951</strain>
    </source>
</reference>
<dbReference type="Proteomes" id="UP001152485">
    <property type="component" value="Unassembled WGS sequence"/>
</dbReference>
<keyword evidence="1" id="KW-0812">Transmembrane</keyword>
<evidence type="ECO:0000256" key="1">
    <source>
        <dbReference type="SAM" id="Phobius"/>
    </source>
</evidence>
<organism evidence="2 3">
    <name type="scientific">Pseudoalteromonas holothuriae</name>
    <dbReference type="NCBI Taxonomy" id="2963714"/>
    <lineage>
        <taxon>Bacteria</taxon>
        <taxon>Pseudomonadati</taxon>
        <taxon>Pseudomonadota</taxon>
        <taxon>Gammaproteobacteria</taxon>
        <taxon>Alteromonadales</taxon>
        <taxon>Pseudoalteromonadaceae</taxon>
        <taxon>Pseudoalteromonas</taxon>
    </lineage>
</organism>
<comment type="caution">
    <text evidence="2">The sequence shown here is derived from an EMBL/GenBank/DDBJ whole genome shotgun (WGS) entry which is preliminary data.</text>
</comment>
<feature type="transmembrane region" description="Helical" evidence="1">
    <location>
        <begin position="136"/>
        <end position="155"/>
    </location>
</feature>
<proteinExistence type="predicted"/>
<protein>
    <submittedName>
        <fullName evidence="2">Uncharacterized protein</fullName>
    </submittedName>
</protein>
<sequence length="211" mass="23676">MIYPPTLQYVGGSFYSLLKVWWLLVIVGGVYFIRQPRLDLGYLIWTNLVTCLALLYTFMMFHLIYTVYGIVDWAYNLTIIALIICSIYQLVGRFVAGGYRECVEKGRVIPGTFYFHIDNHVDTDFSRGKLTPWQEFIGKSSAAIAGFGGALGGVLSGTSMIGSLLALCMSIACLAFSFFFFRFLFPDLLVCLMAGFDKNVKSGTNEYLDDD</sequence>
<feature type="transmembrane region" description="Helical" evidence="1">
    <location>
        <begin position="73"/>
        <end position="91"/>
    </location>
</feature>
<name>A0ABN8US50_9GAMM</name>
<dbReference type="EMBL" id="CAMAPD010000041">
    <property type="protein sequence ID" value="CAH9068470.1"/>
    <property type="molecule type" value="Genomic_DNA"/>
</dbReference>
<gene>
    <name evidence="2" type="ORF">PSECIP111951_04159</name>
</gene>
<feature type="transmembrane region" description="Helical" evidence="1">
    <location>
        <begin position="40"/>
        <end position="67"/>
    </location>
</feature>
<feature type="transmembrane region" description="Helical" evidence="1">
    <location>
        <begin position="12"/>
        <end position="33"/>
    </location>
</feature>
<feature type="transmembrane region" description="Helical" evidence="1">
    <location>
        <begin position="161"/>
        <end position="185"/>
    </location>
</feature>
<evidence type="ECO:0000313" key="2">
    <source>
        <dbReference type="EMBL" id="CAH9068470.1"/>
    </source>
</evidence>
<accession>A0ABN8US50</accession>
<evidence type="ECO:0000313" key="3">
    <source>
        <dbReference type="Proteomes" id="UP001152485"/>
    </source>
</evidence>
<keyword evidence="1" id="KW-0472">Membrane</keyword>
<keyword evidence="1" id="KW-1133">Transmembrane helix</keyword>